<organism evidence="1 2">
    <name type="scientific">Morella rubra</name>
    <name type="common">Chinese bayberry</name>
    <dbReference type="NCBI Taxonomy" id="262757"/>
    <lineage>
        <taxon>Eukaryota</taxon>
        <taxon>Viridiplantae</taxon>
        <taxon>Streptophyta</taxon>
        <taxon>Embryophyta</taxon>
        <taxon>Tracheophyta</taxon>
        <taxon>Spermatophyta</taxon>
        <taxon>Magnoliopsida</taxon>
        <taxon>eudicotyledons</taxon>
        <taxon>Gunneridae</taxon>
        <taxon>Pentapetalae</taxon>
        <taxon>rosids</taxon>
        <taxon>fabids</taxon>
        <taxon>Fagales</taxon>
        <taxon>Myricaceae</taxon>
        <taxon>Morella</taxon>
    </lineage>
</organism>
<dbReference type="EMBL" id="RXIC02000151">
    <property type="protein sequence ID" value="KAB1200542.1"/>
    <property type="molecule type" value="Genomic_DNA"/>
</dbReference>
<gene>
    <name evidence="1" type="ORF">CJ030_MR0G006971</name>
</gene>
<name>A0A6A1UJW7_9ROSI</name>
<evidence type="ECO:0000313" key="2">
    <source>
        <dbReference type="Proteomes" id="UP000516437"/>
    </source>
</evidence>
<keyword evidence="2" id="KW-1185">Reference proteome</keyword>
<reference evidence="1 2" key="1">
    <citation type="journal article" date="2019" name="Plant Biotechnol. J.">
        <title>The red bayberry genome and genetic basis of sex determination.</title>
        <authorList>
            <person name="Jia H.M."/>
            <person name="Jia H.J."/>
            <person name="Cai Q.L."/>
            <person name="Wang Y."/>
            <person name="Zhao H.B."/>
            <person name="Yang W.F."/>
            <person name="Wang G.Y."/>
            <person name="Li Y.H."/>
            <person name="Zhan D.L."/>
            <person name="Shen Y.T."/>
            <person name="Niu Q.F."/>
            <person name="Chang L."/>
            <person name="Qiu J."/>
            <person name="Zhao L."/>
            <person name="Xie H.B."/>
            <person name="Fu W.Y."/>
            <person name="Jin J."/>
            <person name="Li X.W."/>
            <person name="Jiao Y."/>
            <person name="Zhou C.C."/>
            <person name="Tu T."/>
            <person name="Chai C.Y."/>
            <person name="Gao J.L."/>
            <person name="Fan L.J."/>
            <person name="van de Weg E."/>
            <person name="Wang J.Y."/>
            <person name="Gao Z.S."/>
        </authorList>
    </citation>
    <scope>NUCLEOTIDE SEQUENCE [LARGE SCALE GENOMIC DNA]</scope>
    <source>
        <tissue evidence="1">Leaves</tissue>
    </source>
</reference>
<accession>A0A6A1UJW7</accession>
<evidence type="ECO:0000313" key="1">
    <source>
        <dbReference type="EMBL" id="KAB1200542.1"/>
    </source>
</evidence>
<comment type="caution">
    <text evidence="1">The sequence shown here is derived from an EMBL/GenBank/DDBJ whole genome shotgun (WGS) entry which is preliminary data.</text>
</comment>
<protein>
    <submittedName>
        <fullName evidence="1">Uncharacterized protein</fullName>
    </submittedName>
</protein>
<proteinExistence type="predicted"/>
<sequence length="122" mass="14230">MIRSPLADLTGKSSSLGQAFYMASCCAFSSFSDLFGVPPARREARSRPFWPPKKDMRATAGQIRHRALFPYRFRVDEAARVPHVLGFHDRDRDRNIQVNAWEKLRSVRCRRKRTHPRFEIIV</sequence>
<dbReference type="Proteomes" id="UP000516437">
    <property type="component" value="Unassembled WGS sequence"/>
</dbReference>
<dbReference type="AlphaFoldDB" id="A0A6A1UJW7"/>